<proteinExistence type="predicted"/>
<sequence>MRHAYAWIAGVLAAAAIGFMFSALLSRQESGEGALAPISGFPKLAPVREIAVHRDGEDTAATRLIGDPERIRKILDGLAAAPRSHFDDPEFMGTMYVIEIKRGDHANRFFLNDLRGTGSYLGGKIYPENPDRDEVWSLPADLVGLIAGSVTPESQEPPLLYLSTSLTDSYVDVSANREVDRSTVEAALKRTLLQSGPATDTPASYEVRWIDDRHFRISFSGLVPARSLRFSLDEAASASGESFRSADDSPRNVGVLFHPAATQAIRWIDAEGREALSVALNARYIQEVRVGGARERGLILHRKDRPPLLVSTATGKQQEIPIPPAWPEAAPSFGNDYGTDLLFPDRLQDEECYVAVGNRNVYLLDRRTGQARFLYASPTPIYGLTPSPDGKRAAVLVGTDNGLGDDSDVVLVSRDGGNPVIMKNAAPHSHGHGSLFPARLSWITEEEIAVPDLRESAWGMAFVRITDGRARPGDFPLLSEAERLSLEKQLGAGMEIVRYYREPAGGSNRIALEVNRNSAFVPEVWIVDTDGDSQAVWAGAGYLLGWSEAGILIADLPAEGYQPEPVLSLSPSTE</sequence>
<dbReference type="KEGG" id="coh:EAV92_14130"/>
<protein>
    <submittedName>
        <fullName evidence="1">Uncharacterized protein</fullName>
    </submittedName>
</protein>
<dbReference type="Proteomes" id="UP000269097">
    <property type="component" value="Chromosome"/>
</dbReference>
<keyword evidence="2" id="KW-1185">Reference proteome</keyword>
<evidence type="ECO:0000313" key="2">
    <source>
        <dbReference type="Proteomes" id="UP000269097"/>
    </source>
</evidence>
<evidence type="ECO:0000313" key="1">
    <source>
        <dbReference type="EMBL" id="AYQ73618.1"/>
    </source>
</evidence>
<dbReference type="InterPro" id="IPR011042">
    <property type="entry name" value="6-blade_b-propeller_TolB-like"/>
</dbReference>
<name>A0A3G3JZD0_9BACL</name>
<dbReference type="AlphaFoldDB" id="A0A3G3JZD0"/>
<reference evidence="1 2" key="1">
    <citation type="submission" date="2018-10" db="EMBL/GenBank/DDBJ databases">
        <title>Genome Sequence of Cohnella sp.</title>
        <authorList>
            <person name="Srinivasan S."/>
            <person name="Kim M.K."/>
        </authorList>
    </citation>
    <scope>NUCLEOTIDE SEQUENCE [LARGE SCALE GENOMIC DNA]</scope>
    <source>
        <strain evidence="1 2">18JY8-7</strain>
    </source>
</reference>
<dbReference type="EMBL" id="CP033433">
    <property type="protein sequence ID" value="AYQ73618.1"/>
    <property type="molecule type" value="Genomic_DNA"/>
</dbReference>
<gene>
    <name evidence="1" type="ORF">EAV92_14130</name>
</gene>
<accession>A0A3G3JZD0</accession>
<organism evidence="1 2">
    <name type="scientific">Cohnella candidum</name>
    <dbReference type="NCBI Taxonomy" id="2674991"/>
    <lineage>
        <taxon>Bacteria</taxon>
        <taxon>Bacillati</taxon>
        <taxon>Bacillota</taxon>
        <taxon>Bacilli</taxon>
        <taxon>Bacillales</taxon>
        <taxon>Paenibacillaceae</taxon>
        <taxon>Cohnella</taxon>
    </lineage>
</organism>
<dbReference type="SUPFAM" id="SSF69304">
    <property type="entry name" value="Tricorn protease N-terminal domain"/>
    <property type="match status" value="1"/>
</dbReference>
<dbReference type="Gene3D" id="2.120.10.30">
    <property type="entry name" value="TolB, C-terminal domain"/>
    <property type="match status" value="1"/>
</dbReference>
<dbReference type="RefSeq" id="WP_123041702.1">
    <property type="nucleotide sequence ID" value="NZ_CP033433.1"/>
</dbReference>